<reference evidence="1 2" key="1">
    <citation type="submission" date="2018-01" db="EMBL/GenBank/DDBJ databases">
        <title>Whole genome sequencing of Histamine producing bacteria.</title>
        <authorList>
            <person name="Butler K."/>
        </authorList>
    </citation>
    <scope>NUCLEOTIDE SEQUENCE [LARGE SCALE GENOMIC DNA]</scope>
    <source>
        <strain evidence="1 2">DSM 100436</strain>
    </source>
</reference>
<proteinExistence type="predicted"/>
<gene>
    <name evidence="1" type="ORF">C9I98_02380</name>
</gene>
<dbReference type="AlphaFoldDB" id="A0A2T3P0X3"/>
<dbReference type="Proteomes" id="UP000241771">
    <property type="component" value="Unassembled WGS sequence"/>
</dbReference>
<accession>A0A2T3P0X3</accession>
<dbReference type="RefSeq" id="WP_107271522.1">
    <property type="nucleotide sequence ID" value="NZ_PYMA01000001.1"/>
</dbReference>
<keyword evidence="2" id="KW-1185">Reference proteome</keyword>
<sequence length="963" mass="108603">MGTFRHLASYALLILTPFISGYAVAKVASFADKPASHFNETLPAQGAFVQGVDSSYIAFEAEKYHRIIRHHGDNDGFNVVGINEFTSDFDSDVLPEISEFPASGDSALLADIRYNTNEKRSTVEYDLVFNTPGTYRFYFRSSMFERGGTDSYGGEDSFYISAEFGGEPTKQLGSRFPQDSDIESSPLSNPQEGKFFWYGINNHFVVTEEDVGETLTFKVQDREKGMTLDRFVFSLNHGLDVEEEGKDGDGNELDQLENSVGNVAPEGSYVYPMNYAPHNESENEIILRERELQAVYDDYFAYLAQQNAAGNASQLIDEFIDKINKQSDAKSALRTLVMLTTESAYYPEWKTEVITRFRQEGEKARLYAQQIIEQSDGSINDLKQVTPIRFYTDYAWGLYMLDAFDNGTPEAEAFKQNLETFISTYIEGTEPYYDNAYYTTGYNKEVFAMDVASTISLLYQDSPRFPKVKEAFEAFWENVTQMSYDGDNSPHYDANTGFHIILNIALRHGFEADVADSDHLLRMMDRMARTVMSSGQSAKWGKSMETISEGQIRISAGGSLPWDLKMGYRLWQNPFYLYVARKYEAFYRQQHGKIAANAYEADLWPLGIDATDVVLAEPAPVDVPSRATQRITSCCAYDGLLLNRGDTEYVDVQDKLVLSTGHHPRAPYLLMDLSYTQHKAASDHRTGLDAYNFNGAHTVTRMKRWAEANKNNGIYINPTAYRYPSAPYTSKEVSAPGDKEQFYQVMGYKPSHGYVVESYGAMAMGKNAAYGYVDYRRHQYSGVEAKRQVVLLHNGIAVVSDTISATTTYWGSHNGGAIYQVLPQFKAAKGDNWVLLRGQQRMLPHPLPLEEKLGSDTLIVFASTPEDSDITLTNNHFDPEKREWFSAYKPLQPGQKFTLISLVIPLLNANDVESFADGIDVEQINETDSIIRIPYSKQKVIQVTFDEQQGASYELVNIETNAI</sequence>
<organism evidence="1 2">
    <name type="scientific">Photobacterium sanctipauli</name>
    <dbReference type="NCBI Taxonomy" id="1342794"/>
    <lineage>
        <taxon>Bacteria</taxon>
        <taxon>Pseudomonadati</taxon>
        <taxon>Pseudomonadota</taxon>
        <taxon>Gammaproteobacteria</taxon>
        <taxon>Vibrionales</taxon>
        <taxon>Vibrionaceae</taxon>
        <taxon>Photobacterium</taxon>
    </lineage>
</organism>
<protein>
    <submittedName>
        <fullName evidence="1">Uncharacterized protein</fullName>
    </submittedName>
</protein>
<evidence type="ECO:0000313" key="1">
    <source>
        <dbReference type="EMBL" id="PSW22132.1"/>
    </source>
</evidence>
<name>A0A2T3P0X3_9GAMM</name>
<evidence type="ECO:0000313" key="2">
    <source>
        <dbReference type="Proteomes" id="UP000241771"/>
    </source>
</evidence>
<dbReference type="EMBL" id="PYMA01000001">
    <property type="protein sequence ID" value="PSW22132.1"/>
    <property type="molecule type" value="Genomic_DNA"/>
</dbReference>
<comment type="caution">
    <text evidence="1">The sequence shown here is derived from an EMBL/GenBank/DDBJ whole genome shotgun (WGS) entry which is preliminary data.</text>
</comment>